<evidence type="ECO:0000259" key="3">
    <source>
        <dbReference type="PROSITE" id="PS51186"/>
    </source>
</evidence>
<reference evidence="5" key="1">
    <citation type="journal article" date="2013" name="Proc. Natl. Acad. Sci. U.S.A.">
        <title>Improving the coverage of the cyanobacterial phylum using diversity-driven genome sequencing.</title>
        <authorList>
            <person name="Shih P.M."/>
            <person name="Wu D."/>
            <person name="Latifi A."/>
            <person name="Axen S.D."/>
            <person name="Fewer D.P."/>
            <person name="Talla E."/>
            <person name="Calteau A."/>
            <person name="Cai F."/>
            <person name="Tandeau de Marsac N."/>
            <person name="Rippka R."/>
            <person name="Herdman M."/>
            <person name="Sivonen K."/>
            <person name="Coursin T."/>
            <person name="Laurent T."/>
            <person name="Goodwin L."/>
            <person name="Nolan M."/>
            <person name="Davenport K.W."/>
            <person name="Han C.S."/>
            <person name="Rubin E.M."/>
            <person name="Eisen J.A."/>
            <person name="Woyke T."/>
            <person name="Gugger M."/>
            <person name="Kerfeld C.A."/>
        </authorList>
    </citation>
    <scope>NUCLEOTIDE SEQUENCE [LARGE SCALE GENOMIC DNA]</scope>
    <source>
        <strain evidence="5">ATCC 29371 / PCC 7437</strain>
    </source>
</reference>
<evidence type="ECO:0000313" key="4">
    <source>
        <dbReference type="EMBL" id="AFZ34003.1"/>
    </source>
</evidence>
<name>K9XN91_STAC7</name>
<dbReference type="InterPro" id="IPR000182">
    <property type="entry name" value="GNAT_dom"/>
</dbReference>
<evidence type="ECO:0000256" key="1">
    <source>
        <dbReference type="ARBA" id="ARBA00022679"/>
    </source>
</evidence>
<dbReference type="PATRIC" id="fig|111780.3.peg.407"/>
<dbReference type="GO" id="GO:0016747">
    <property type="term" value="F:acyltransferase activity, transferring groups other than amino-acyl groups"/>
    <property type="evidence" value="ECO:0007669"/>
    <property type="project" value="InterPro"/>
</dbReference>
<accession>K9XN91</accession>
<organism evidence="4 5">
    <name type="scientific">Stanieria cyanosphaera (strain ATCC 29371 / PCC 7437)</name>
    <dbReference type="NCBI Taxonomy" id="111780"/>
    <lineage>
        <taxon>Bacteria</taxon>
        <taxon>Bacillati</taxon>
        <taxon>Cyanobacteriota</taxon>
        <taxon>Cyanophyceae</taxon>
        <taxon>Pleurocapsales</taxon>
        <taxon>Dermocarpellaceae</taxon>
        <taxon>Stanieria</taxon>
    </lineage>
</organism>
<dbReference type="EMBL" id="CP003653">
    <property type="protein sequence ID" value="AFZ34003.1"/>
    <property type="molecule type" value="Genomic_DNA"/>
</dbReference>
<gene>
    <name evidence="4" type="ordered locus">Sta7437_0393</name>
</gene>
<dbReference type="PANTHER" id="PTHR43072">
    <property type="entry name" value="N-ACETYLTRANSFERASE"/>
    <property type="match status" value="1"/>
</dbReference>
<dbReference type="STRING" id="111780.Sta7437_0393"/>
<dbReference type="RefSeq" id="WP_015191676.1">
    <property type="nucleotide sequence ID" value="NC_019748.1"/>
</dbReference>
<dbReference type="AlphaFoldDB" id="K9XN91"/>
<protein>
    <submittedName>
        <fullName evidence="4">Phosphinothricin acetyltransferase</fullName>
    </submittedName>
</protein>
<proteinExistence type="predicted"/>
<sequence length="162" mass="18457">MLIRDAVETDLSTIVTIYNDSISGRLATADLEPVTSESRIAWFHNRDANRPIWVVEKEQIVVAWLSFQSFYGRPAYHATAEISIYVSPCDQRQGIAQSLLQKAIAHSPQLKLKRLLAFIFAHNQPSLNLFTKLQFQQWGYLPGVATIDQIERDLVILGRYVI</sequence>
<keyword evidence="1" id="KW-0808">Transferase</keyword>
<dbReference type="CDD" id="cd04301">
    <property type="entry name" value="NAT_SF"/>
    <property type="match status" value="1"/>
</dbReference>
<evidence type="ECO:0000313" key="5">
    <source>
        <dbReference type="Proteomes" id="UP000010473"/>
    </source>
</evidence>
<dbReference type="PANTHER" id="PTHR43072:SF23">
    <property type="entry name" value="UPF0039 PROTEIN C11D3.02C"/>
    <property type="match status" value="1"/>
</dbReference>
<dbReference type="HOGENOM" id="CLU_013985_4_3_3"/>
<dbReference type="Pfam" id="PF00583">
    <property type="entry name" value="Acetyltransf_1"/>
    <property type="match status" value="1"/>
</dbReference>
<evidence type="ECO:0000256" key="2">
    <source>
        <dbReference type="ARBA" id="ARBA00023315"/>
    </source>
</evidence>
<dbReference type="Proteomes" id="UP000010473">
    <property type="component" value="Chromosome"/>
</dbReference>
<keyword evidence="5" id="KW-1185">Reference proteome</keyword>
<keyword evidence="2" id="KW-0012">Acyltransferase</keyword>
<feature type="domain" description="N-acetyltransferase" evidence="3">
    <location>
        <begin position="1"/>
        <end position="162"/>
    </location>
</feature>
<dbReference type="eggNOG" id="COG1247">
    <property type="taxonomic scope" value="Bacteria"/>
</dbReference>
<dbReference type="SUPFAM" id="SSF55729">
    <property type="entry name" value="Acyl-CoA N-acyltransferases (Nat)"/>
    <property type="match status" value="1"/>
</dbReference>
<dbReference type="Gene3D" id="3.40.630.30">
    <property type="match status" value="1"/>
</dbReference>
<dbReference type="PROSITE" id="PS51186">
    <property type="entry name" value="GNAT"/>
    <property type="match status" value="1"/>
</dbReference>
<dbReference type="KEGG" id="scs:Sta7437_0393"/>
<dbReference type="OrthoDB" id="9798006at2"/>
<dbReference type="InterPro" id="IPR016181">
    <property type="entry name" value="Acyl_CoA_acyltransferase"/>
</dbReference>